<keyword evidence="5" id="KW-0798">TonB box</keyword>
<protein>
    <recommendedName>
        <fullName evidence="9">TonB-dependent receptor-like beta-barrel domain-containing protein</fullName>
    </recommendedName>
</protein>
<feature type="domain" description="TonB-dependent receptor-like beta-barrel" evidence="9">
    <location>
        <begin position="17"/>
        <end position="303"/>
    </location>
</feature>
<dbReference type="InterPro" id="IPR000531">
    <property type="entry name" value="Beta-barrel_TonB"/>
</dbReference>
<dbReference type="GO" id="GO:0044718">
    <property type="term" value="P:siderophore transmembrane transport"/>
    <property type="evidence" value="ECO:0007669"/>
    <property type="project" value="TreeGrafter"/>
</dbReference>
<dbReference type="InterPro" id="IPR036942">
    <property type="entry name" value="Beta-barrel_TonB_sf"/>
</dbReference>
<dbReference type="PANTHER" id="PTHR30069:SF57">
    <property type="entry name" value="TONB-DEPENDENT RECEPTOR"/>
    <property type="match status" value="1"/>
</dbReference>
<keyword evidence="2 8" id="KW-0813">Transport</keyword>
<evidence type="ECO:0000313" key="10">
    <source>
        <dbReference type="EMBL" id="KXU35536.1"/>
    </source>
</evidence>
<evidence type="ECO:0000256" key="4">
    <source>
        <dbReference type="ARBA" id="ARBA00022692"/>
    </source>
</evidence>
<keyword evidence="11" id="KW-1185">Reference proteome</keyword>
<keyword evidence="4 8" id="KW-0812">Transmembrane</keyword>
<evidence type="ECO:0000256" key="1">
    <source>
        <dbReference type="ARBA" id="ARBA00004571"/>
    </source>
</evidence>
<comment type="subcellular location">
    <subcellularLocation>
        <location evidence="1 8">Cell outer membrane</location>
        <topology evidence="1 8">Multi-pass membrane protein</topology>
    </subcellularLocation>
</comment>
<evidence type="ECO:0000256" key="2">
    <source>
        <dbReference type="ARBA" id="ARBA00022448"/>
    </source>
</evidence>
<keyword evidence="7 8" id="KW-0998">Cell outer membrane</keyword>
<evidence type="ECO:0000256" key="5">
    <source>
        <dbReference type="ARBA" id="ARBA00023077"/>
    </source>
</evidence>
<sequence length="339" mass="38252">MGKVTDDNRDFEGNTINRLTDDSFSNVGFYLQDEWTATPLLSVIAGGRVDKSSELDDAIFSPRLAVAYEATPNLKLRASVATGFRAPEVFDEDLHVDILGGEQVRIRNDADLKEEKSITGMAGLEWRNDPVKPTWGFDITASLTDIDDTFLLGPNQTDPVTGDLYQVRSNASGSKVQGVEANWVYQPQKEFRFELGASYYRSRYDEAEDIFDDTEEGGTTIISTRDYLITPKWSGVGQVVWTPIDEVNVFLGAKYIGGMDALNNRLGELRHTSDFWVVDFGFTRHFELRGRHHLDVSLGVKNIFDERQKDLEVGADRDNDYVYGPRFARSFFVTAKYSF</sequence>
<evidence type="ECO:0000256" key="6">
    <source>
        <dbReference type="ARBA" id="ARBA00023136"/>
    </source>
</evidence>
<dbReference type="SUPFAM" id="SSF56935">
    <property type="entry name" value="Porins"/>
    <property type="match status" value="1"/>
</dbReference>
<dbReference type="AlphaFoldDB" id="A0A139SLV7"/>
<organism evidence="10 11">
    <name type="scientific">Cephaloticoccus primus</name>
    <dbReference type="NCBI Taxonomy" id="1548207"/>
    <lineage>
        <taxon>Bacteria</taxon>
        <taxon>Pseudomonadati</taxon>
        <taxon>Verrucomicrobiota</taxon>
        <taxon>Opitutia</taxon>
        <taxon>Opitutales</taxon>
        <taxon>Opitutaceae</taxon>
        <taxon>Cephaloticoccus</taxon>
    </lineage>
</organism>
<dbReference type="STRING" id="1548207.AXK11_05965"/>
<comment type="similarity">
    <text evidence="8">Belongs to the TonB-dependent receptor family.</text>
</comment>
<dbReference type="InterPro" id="IPR039426">
    <property type="entry name" value="TonB-dep_rcpt-like"/>
</dbReference>
<dbReference type="Gene3D" id="2.40.170.20">
    <property type="entry name" value="TonB-dependent receptor, beta-barrel domain"/>
    <property type="match status" value="1"/>
</dbReference>
<accession>A0A139SLV7</accession>
<dbReference type="GO" id="GO:0015344">
    <property type="term" value="F:siderophore uptake transmembrane transporter activity"/>
    <property type="evidence" value="ECO:0007669"/>
    <property type="project" value="TreeGrafter"/>
</dbReference>
<keyword evidence="6 8" id="KW-0472">Membrane</keyword>
<dbReference type="PANTHER" id="PTHR30069">
    <property type="entry name" value="TONB-DEPENDENT OUTER MEMBRANE RECEPTOR"/>
    <property type="match status" value="1"/>
</dbReference>
<evidence type="ECO:0000313" key="11">
    <source>
        <dbReference type="Proteomes" id="UP000070058"/>
    </source>
</evidence>
<evidence type="ECO:0000256" key="7">
    <source>
        <dbReference type="ARBA" id="ARBA00023237"/>
    </source>
</evidence>
<dbReference type="Proteomes" id="UP000070058">
    <property type="component" value="Unassembled WGS sequence"/>
</dbReference>
<proteinExistence type="inferred from homology"/>
<dbReference type="Pfam" id="PF00593">
    <property type="entry name" value="TonB_dep_Rec_b-barrel"/>
    <property type="match status" value="1"/>
</dbReference>
<dbReference type="EMBL" id="LSZQ01000046">
    <property type="protein sequence ID" value="KXU35536.1"/>
    <property type="molecule type" value="Genomic_DNA"/>
</dbReference>
<reference evidence="11" key="1">
    <citation type="submission" date="2016-02" db="EMBL/GenBank/DDBJ databases">
        <authorList>
            <person name="Sanders J.G."/>
            <person name="Lin J.Y."/>
            <person name="Wertz J.T."/>
            <person name="Russell J.A."/>
            <person name="Moreau C.S."/>
            <person name="Powell S."/>
        </authorList>
    </citation>
    <scope>NUCLEOTIDE SEQUENCE [LARGE SCALE GENOMIC DNA]</scope>
    <source>
        <strain evidence="11">CAG34</strain>
    </source>
</reference>
<name>A0A139SLV7_9BACT</name>
<gene>
    <name evidence="10" type="ORF">AXK11_05965</name>
</gene>
<evidence type="ECO:0000259" key="9">
    <source>
        <dbReference type="Pfam" id="PF00593"/>
    </source>
</evidence>
<comment type="caution">
    <text evidence="10">The sequence shown here is derived from an EMBL/GenBank/DDBJ whole genome shotgun (WGS) entry which is preliminary data.</text>
</comment>
<dbReference type="GO" id="GO:0009279">
    <property type="term" value="C:cell outer membrane"/>
    <property type="evidence" value="ECO:0007669"/>
    <property type="project" value="UniProtKB-SubCell"/>
</dbReference>
<evidence type="ECO:0000256" key="3">
    <source>
        <dbReference type="ARBA" id="ARBA00022452"/>
    </source>
</evidence>
<dbReference type="PROSITE" id="PS52016">
    <property type="entry name" value="TONB_DEPENDENT_REC_3"/>
    <property type="match status" value="1"/>
</dbReference>
<keyword evidence="3 8" id="KW-1134">Transmembrane beta strand</keyword>
<evidence type="ECO:0000256" key="8">
    <source>
        <dbReference type="PROSITE-ProRule" id="PRU01360"/>
    </source>
</evidence>